<feature type="binding site" evidence="3">
    <location>
        <position position="172"/>
    </location>
    <ligand>
        <name>acetyl-CoA</name>
        <dbReference type="ChEBI" id="CHEBI:57288"/>
    </ligand>
</feature>
<dbReference type="EMBL" id="JAFLQZ010000003">
    <property type="protein sequence ID" value="MBO0357360.1"/>
    <property type="molecule type" value="Genomic_DNA"/>
</dbReference>
<evidence type="ECO:0000313" key="5">
    <source>
        <dbReference type="EMBL" id="MBO0357360.1"/>
    </source>
</evidence>
<evidence type="ECO:0000313" key="6">
    <source>
        <dbReference type="Proteomes" id="UP000664144"/>
    </source>
</evidence>
<dbReference type="InterPro" id="IPR001451">
    <property type="entry name" value="Hexapep"/>
</dbReference>
<comment type="similarity">
    <text evidence="1">Belongs to the transferase hexapeptide repeat family.</text>
</comment>
<dbReference type="SUPFAM" id="SSF51161">
    <property type="entry name" value="Trimeric LpxA-like enzymes"/>
    <property type="match status" value="1"/>
</dbReference>
<protein>
    <submittedName>
        <fullName evidence="5">Acetyltransferase</fullName>
    </submittedName>
</protein>
<dbReference type="InterPro" id="IPR011004">
    <property type="entry name" value="Trimer_LpxA-like_sf"/>
</dbReference>
<accession>A0A939ETR7</accession>
<dbReference type="PANTHER" id="PTHR43300">
    <property type="entry name" value="ACETYLTRANSFERASE"/>
    <property type="match status" value="1"/>
</dbReference>
<dbReference type="InterPro" id="IPR050179">
    <property type="entry name" value="Trans_hexapeptide_repeat"/>
</dbReference>
<dbReference type="PANTHER" id="PTHR43300:SF7">
    <property type="entry name" value="UDP-N-ACETYLBACILLOSAMINE N-ACETYLTRANSFERASE"/>
    <property type="match status" value="1"/>
</dbReference>
<dbReference type="Proteomes" id="UP000664144">
    <property type="component" value="Unassembled WGS sequence"/>
</dbReference>
<feature type="site" description="Increases basicity of active site His" evidence="2">
    <location>
        <position position="143"/>
    </location>
</feature>
<dbReference type="AlphaFoldDB" id="A0A939ETR7"/>
<comment type="caution">
    <text evidence="5">The sequence shown here is derived from an EMBL/GenBank/DDBJ whole genome shotgun (WGS) entry which is preliminary data.</text>
</comment>
<dbReference type="Pfam" id="PF00132">
    <property type="entry name" value="Hexapep"/>
    <property type="match status" value="1"/>
</dbReference>
<dbReference type="InterPro" id="IPR020019">
    <property type="entry name" value="AcTrfase_PglD-like"/>
</dbReference>
<feature type="active site" description="Proton acceptor" evidence="2">
    <location>
        <position position="142"/>
    </location>
</feature>
<dbReference type="CDD" id="cd03360">
    <property type="entry name" value="LbH_AT_putative"/>
    <property type="match status" value="1"/>
</dbReference>
<name>A0A939ETR7_9BACT</name>
<evidence type="ECO:0000256" key="3">
    <source>
        <dbReference type="PIRSR" id="PIRSR620019-2"/>
    </source>
</evidence>
<evidence type="ECO:0000256" key="2">
    <source>
        <dbReference type="PIRSR" id="PIRSR620019-1"/>
    </source>
</evidence>
<reference evidence="5" key="1">
    <citation type="submission" date="2021-03" db="EMBL/GenBank/DDBJ databases">
        <authorList>
            <person name="Kim M.K."/>
        </authorList>
    </citation>
    <scope>NUCLEOTIDE SEQUENCE</scope>
    <source>
        <strain evidence="5">BT186</strain>
    </source>
</reference>
<dbReference type="Gene3D" id="2.160.10.10">
    <property type="entry name" value="Hexapeptide repeat proteins"/>
    <property type="match status" value="2"/>
</dbReference>
<feature type="domain" description="PglD N-terminal" evidence="4">
    <location>
        <begin position="9"/>
        <end position="87"/>
    </location>
</feature>
<proteinExistence type="inferred from homology"/>
<keyword evidence="6" id="KW-1185">Reference proteome</keyword>
<sequence length="216" mass="22972">MPHLPRRTAILGAGAMGQQIAQHLRQTDGWLVAGFFDDWATETISPEPVLGTMAEVEAAYAAGQFKELLLGIGYQHMAYRQQVFNELMAAGIPFAQFVHPAAYVDASAVLQPGVFISPGCVLDLNVQLEPNVFLYPGCIIAHDTRVGAHSMLAPGVRLAGRVRVGERCFLGIGTTVMDGLTLAAEVRTGAGAVLVRSLDEPGTYVGVPARPLPPPL</sequence>
<dbReference type="InterPro" id="IPR041561">
    <property type="entry name" value="PglD_N"/>
</dbReference>
<dbReference type="Pfam" id="PF17836">
    <property type="entry name" value="PglD_N"/>
    <property type="match status" value="1"/>
</dbReference>
<gene>
    <name evidence="5" type="ORF">J0X19_05340</name>
</gene>
<dbReference type="Gene3D" id="3.40.50.20">
    <property type="match status" value="1"/>
</dbReference>
<dbReference type="RefSeq" id="WP_206982199.1">
    <property type="nucleotide sequence ID" value="NZ_JAFLQZ010000003.1"/>
</dbReference>
<organism evidence="5 6">
    <name type="scientific">Hymenobacter telluris</name>
    <dbReference type="NCBI Taxonomy" id="2816474"/>
    <lineage>
        <taxon>Bacteria</taxon>
        <taxon>Pseudomonadati</taxon>
        <taxon>Bacteroidota</taxon>
        <taxon>Cytophagia</taxon>
        <taxon>Cytophagales</taxon>
        <taxon>Hymenobacteraceae</taxon>
        <taxon>Hymenobacter</taxon>
    </lineage>
</organism>
<evidence type="ECO:0000259" key="4">
    <source>
        <dbReference type="Pfam" id="PF17836"/>
    </source>
</evidence>
<dbReference type="NCBIfam" id="TIGR03570">
    <property type="entry name" value="NeuD_NnaD"/>
    <property type="match status" value="1"/>
</dbReference>
<evidence type="ECO:0000256" key="1">
    <source>
        <dbReference type="ARBA" id="ARBA00007274"/>
    </source>
</evidence>